<keyword evidence="3" id="KW-0411">Iron-sulfur</keyword>
<dbReference type="GO" id="GO:0051537">
    <property type="term" value="F:2 iron, 2 sulfur cluster binding"/>
    <property type="evidence" value="ECO:0007669"/>
    <property type="project" value="UniProtKB-KW"/>
</dbReference>
<dbReference type="PANTHER" id="PTHR47354">
    <property type="entry name" value="NADH OXIDOREDUCTASE HCR"/>
    <property type="match status" value="1"/>
</dbReference>
<dbReference type="PROSITE" id="PS51085">
    <property type="entry name" value="2FE2S_FER_2"/>
    <property type="match status" value="1"/>
</dbReference>
<dbReference type="SUPFAM" id="SSF63380">
    <property type="entry name" value="Riboflavin synthase domain-like"/>
    <property type="match status" value="1"/>
</dbReference>
<keyword evidence="2" id="KW-0001">2Fe-2S</keyword>
<evidence type="ECO:0000256" key="3">
    <source>
        <dbReference type="ARBA" id="ARBA00023014"/>
    </source>
</evidence>
<dbReference type="Pfam" id="PF00175">
    <property type="entry name" value="NAD_binding_1"/>
    <property type="match status" value="1"/>
</dbReference>
<comment type="cofactor">
    <cofactor evidence="1">
        <name>FAD</name>
        <dbReference type="ChEBI" id="CHEBI:57692"/>
    </cofactor>
</comment>
<dbReference type="Gene3D" id="3.10.20.30">
    <property type="match status" value="1"/>
</dbReference>
<dbReference type="EMBL" id="AY455999">
    <property type="protein sequence ID" value="AAS19485.1"/>
    <property type="molecule type" value="Genomic_DNA"/>
</dbReference>
<keyword evidence="2" id="KW-0479">Metal-binding</keyword>
<dbReference type="InterPro" id="IPR001433">
    <property type="entry name" value="OxRdtase_FAD/NAD-bd"/>
</dbReference>
<evidence type="ECO:0000256" key="2">
    <source>
        <dbReference type="ARBA" id="ARBA00022714"/>
    </source>
</evidence>
<dbReference type="Gene3D" id="2.40.30.10">
    <property type="entry name" value="Translation factors"/>
    <property type="match status" value="1"/>
</dbReference>
<proteinExistence type="predicted"/>
<dbReference type="Gene3D" id="3.40.50.80">
    <property type="entry name" value="Nucleotide-binding domain of ferredoxin-NADP reductase (FNR) module"/>
    <property type="match status" value="1"/>
</dbReference>
<name>Q5QJ56_9MYCO</name>
<protein>
    <submittedName>
        <fullName evidence="6">PmoD</fullName>
    </submittedName>
</protein>
<dbReference type="InterPro" id="IPR012675">
    <property type="entry name" value="Beta-grasp_dom_sf"/>
</dbReference>
<dbReference type="CDD" id="cd00207">
    <property type="entry name" value="fer2"/>
    <property type="match status" value="1"/>
</dbReference>
<dbReference type="InterPro" id="IPR008333">
    <property type="entry name" value="Cbr1-like_FAD-bd_dom"/>
</dbReference>
<evidence type="ECO:0000259" key="4">
    <source>
        <dbReference type="PROSITE" id="PS51085"/>
    </source>
</evidence>
<dbReference type="InterPro" id="IPR017938">
    <property type="entry name" value="Riboflavin_synthase-like_b-brl"/>
</dbReference>
<dbReference type="PANTHER" id="PTHR47354:SF5">
    <property type="entry name" value="PROTEIN RFBI"/>
    <property type="match status" value="1"/>
</dbReference>
<dbReference type="SMR" id="Q5QJ56"/>
<keyword evidence="2" id="KW-0408">Iron</keyword>
<feature type="domain" description="FAD-binding FR-type" evidence="5">
    <location>
        <begin position="103"/>
        <end position="202"/>
    </location>
</feature>
<dbReference type="Pfam" id="PF00970">
    <property type="entry name" value="FAD_binding_6"/>
    <property type="match status" value="1"/>
</dbReference>
<dbReference type="AlphaFoldDB" id="Q5QJ56"/>
<dbReference type="PROSITE" id="PS51384">
    <property type="entry name" value="FAD_FR"/>
    <property type="match status" value="1"/>
</dbReference>
<reference evidence="6" key="2">
    <citation type="journal article" date="2005" name="Appl. Environ. Microbiol.">
        <title>Cloning, expression, and site-directed mutagenesis of the propene monooxygenase genes from Mycobacterium sp. strain M156.</title>
        <authorList>
            <person name="Chan Kwo Chion C.K."/>
            <person name="Askew S.E."/>
            <person name="Leak D.J."/>
        </authorList>
    </citation>
    <scope>NUCLEOTIDE SEQUENCE</scope>
    <source>
        <strain evidence="6">M156</strain>
    </source>
</reference>
<dbReference type="InterPro" id="IPR017927">
    <property type="entry name" value="FAD-bd_FR_type"/>
</dbReference>
<dbReference type="PRINTS" id="PR00410">
    <property type="entry name" value="PHEHYDRXLASE"/>
</dbReference>
<dbReference type="InterPro" id="IPR036010">
    <property type="entry name" value="2Fe-2S_ferredoxin-like_sf"/>
</dbReference>
<dbReference type="SUPFAM" id="SSF54292">
    <property type="entry name" value="2Fe-2S ferredoxin-like"/>
    <property type="match status" value="1"/>
</dbReference>
<evidence type="ECO:0000313" key="6">
    <source>
        <dbReference type="EMBL" id="AAS19485.1"/>
    </source>
</evidence>
<dbReference type="Pfam" id="PF00111">
    <property type="entry name" value="Fer2"/>
    <property type="match status" value="1"/>
</dbReference>
<dbReference type="InterPro" id="IPR050415">
    <property type="entry name" value="MRET"/>
</dbReference>
<reference evidence="6" key="1">
    <citation type="submission" date="2003-11" db="EMBL/GenBank/DDBJ databases">
        <authorList>
            <person name="Chan Kwo Chion C.K.N."/>
            <person name="Askew S.E."/>
            <person name="Leak D.J."/>
        </authorList>
    </citation>
    <scope>NUCLEOTIDE SEQUENCE</scope>
    <source>
        <strain evidence="6">M156</strain>
    </source>
</reference>
<organism evidence="6">
    <name type="scientific">Mycobacterium sp. M156</name>
    <dbReference type="NCBI Taxonomy" id="263548"/>
    <lineage>
        <taxon>Bacteria</taxon>
        <taxon>Bacillati</taxon>
        <taxon>Actinomycetota</taxon>
        <taxon>Actinomycetes</taxon>
        <taxon>Mycobacteriales</taxon>
        <taxon>Mycobacteriaceae</taxon>
        <taxon>Mycobacterium</taxon>
    </lineage>
</organism>
<dbReference type="InterPro" id="IPR001709">
    <property type="entry name" value="Flavoprot_Pyr_Nucl_cyt_Rdtase"/>
</dbReference>
<evidence type="ECO:0000256" key="1">
    <source>
        <dbReference type="ARBA" id="ARBA00001974"/>
    </source>
</evidence>
<sequence>MAVIKVAPFSHEFSCEDGETLLEGALRNGLLLKYGCKHGGCGTCKIRLLDGDIAEQGPTFALSAEDQADDLVLACASIPVEPCLIDVDPSGLTEEEFYSGDTSRDYVAVVDEVEVVAGDIARVRFDLGLDDIDFTAGQFVNVEVPGSGLLRTFSLANGPANRHFIELICKLYPDGLFSRFLRDAVPGTPIRIFGPYGSLKVHLSHRPVIMIAGGSGLAPLLSMLRDLAAKGADRSVELYFGARTEEHLYALDDIAELGKELGDFEFIPVLSHSWSPSWSGETGLVIDAILRRHQRLSHDVYLCGPPPMIDGAVPQLVQRGVRPRNIYYDAFTPAVQTASP</sequence>
<dbReference type="SUPFAM" id="SSF52343">
    <property type="entry name" value="Ferredoxin reductase-like, C-terminal NADP-linked domain"/>
    <property type="match status" value="1"/>
</dbReference>
<dbReference type="PRINTS" id="PR00371">
    <property type="entry name" value="FPNCR"/>
</dbReference>
<dbReference type="PROSITE" id="PS00197">
    <property type="entry name" value="2FE2S_FER_1"/>
    <property type="match status" value="1"/>
</dbReference>
<dbReference type="InterPro" id="IPR039261">
    <property type="entry name" value="FNR_nucleotide-bd"/>
</dbReference>
<dbReference type="InterPro" id="IPR006058">
    <property type="entry name" value="2Fe2S_fd_BS"/>
</dbReference>
<evidence type="ECO:0000259" key="5">
    <source>
        <dbReference type="PROSITE" id="PS51384"/>
    </source>
</evidence>
<accession>Q5QJ56</accession>
<feature type="domain" description="2Fe-2S ferredoxin-type" evidence="4">
    <location>
        <begin position="2"/>
        <end position="91"/>
    </location>
</feature>
<dbReference type="InterPro" id="IPR001041">
    <property type="entry name" value="2Fe-2S_ferredoxin-type"/>
</dbReference>
<dbReference type="GO" id="GO:0016491">
    <property type="term" value="F:oxidoreductase activity"/>
    <property type="evidence" value="ECO:0007669"/>
    <property type="project" value="InterPro"/>
</dbReference>